<gene>
    <name evidence="1" type="ORF">RSE6_05549</name>
</gene>
<dbReference type="Proteomes" id="UP000177625">
    <property type="component" value="Unassembled WGS sequence"/>
</dbReference>
<dbReference type="EMBL" id="FJVC01000206">
    <property type="protein sequence ID" value="CZT45255.1"/>
    <property type="molecule type" value="Genomic_DNA"/>
</dbReference>
<organism evidence="1 2">
    <name type="scientific">Rhynchosporium secalis</name>
    <name type="common">Barley scald fungus</name>
    <dbReference type="NCBI Taxonomy" id="38038"/>
    <lineage>
        <taxon>Eukaryota</taxon>
        <taxon>Fungi</taxon>
        <taxon>Dikarya</taxon>
        <taxon>Ascomycota</taxon>
        <taxon>Pezizomycotina</taxon>
        <taxon>Leotiomycetes</taxon>
        <taxon>Helotiales</taxon>
        <taxon>Ploettnerulaceae</taxon>
        <taxon>Rhynchosporium</taxon>
    </lineage>
</organism>
<dbReference type="AlphaFoldDB" id="A0A1E1M9A4"/>
<accession>A0A1E1M9A4</accession>
<evidence type="ECO:0000313" key="2">
    <source>
        <dbReference type="Proteomes" id="UP000177625"/>
    </source>
</evidence>
<name>A0A1E1M9A4_RHYSE</name>
<protein>
    <submittedName>
        <fullName evidence="1">Uncharacterized protein</fullName>
    </submittedName>
</protein>
<sequence>MFIPGLFRKSYKKLQAFGLPCFHTLWKRQQEGGSVLLSDIHHHWYYNRPDSVYSAPPVPLSLLNPLKVKGKGRPKGALGGRVAPSNTRREPLLFELPSSSAPASLGQHFTVQNSVSSTSIAIQRLKDGHLDSYEPGTRRERGYMYSMASIYHSDSIVDATTASEAMIQRDVIGGIEVYTQDAEFEEDLDELA</sequence>
<evidence type="ECO:0000313" key="1">
    <source>
        <dbReference type="EMBL" id="CZT45255.1"/>
    </source>
</evidence>
<reference evidence="2" key="1">
    <citation type="submission" date="2016-03" db="EMBL/GenBank/DDBJ databases">
        <authorList>
            <person name="Guldener U."/>
        </authorList>
    </citation>
    <scope>NUCLEOTIDE SEQUENCE [LARGE SCALE GENOMIC DNA]</scope>
</reference>
<keyword evidence="2" id="KW-1185">Reference proteome</keyword>
<proteinExistence type="predicted"/>